<protein>
    <recommendedName>
        <fullName evidence="1">Reverse transcriptase Ty1/copia-type domain-containing protein</fullName>
    </recommendedName>
</protein>
<feature type="domain" description="Reverse transcriptase Ty1/copia-type" evidence="1">
    <location>
        <begin position="85"/>
        <end position="189"/>
    </location>
</feature>
<organism evidence="2">
    <name type="scientific">Vitis vinifera</name>
    <name type="common">Grape</name>
    <dbReference type="NCBI Taxonomy" id="29760"/>
    <lineage>
        <taxon>Eukaryota</taxon>
        <taxon>Viridiplantae</taxon>
        <taxon>Streptophyta</taxon>
        <taxon>Embryophyta</taxon>
        <taxon>Tracheophyta</taxon>
        <taxon>Spermatophyta</taxon>
        <taxon>Magnoliopsida</taxon>
        <taxon>eudicotyledons</taxon>
        <taxon>Gunneridae</taxon>
        <taxon>Pentapetalae</taxon>
        <taxon>rosids</taxon>
        <taxon>Vitales</taxon>
        <taxon>Vitaceae</taxon>
        <taxon>Viteae</taxon>
        <taxon>Vitis</taxon>
    </lineage>
</organism>
<dbReference type="Pfam" id="PF07727">
    <property type="entry name" value="RVT_2"/>
    <property type="match status" value="2"/>
</dbReference>
<name>A5C012_VITVI</name>
<dbReference type="InterPro" id="IPR013103">
    <property type="entry name" value="RVT_2"/>
</dbReference>
<evidence type="ECO:0000259" key="1">
    <source>
        <dbReference type="Pfam" id="PF07727"/>
    </source>
</evidence>
<reference evidence="2" key="1">
    <citation type="journal article" date="2007" name="PLoS ONE">
        <title>The first genome sequence of an elite grapevine cultivar (Pinot noir Vitis vinifera L.): coping with a highly heterozygous genome.</title>
        <authorList>
            <person name="Velasco R."/>
            <person name="Zharkikh A."/>
            <person name="Troggio M."/>
            <person name="Cartwright D.A."/>
            <person name="Cestaro A."/>
            <person name="Pruss D."/>
            <person name="Pindo M."/>
            <person name="FitzGerald L.M."/>
            <person name="Vezzulli S."/>
            <person name="Reid J."/>
            <person name="Malacarne G."/>
            <person name="Iliev D."/>
            <person name="Coppola G."/>
            <person name="Wardell B."/>
            <person name="Micheletti D."/>
            <person name="Macalma T."/>
            <person name="Facci M."/>
            <person name="Mitchell J.T."/>
            <person name="Perazzolli M."/>
            <person name="Eldredge G."/>
            <person name="Gatto P."/>
            <person name="Oyzerski R."/>
            <person name="Moretto M."/>
            <person name="Gutin N."/>
            <person name="Stefanini M."/>
            <person name="Chen Y."/>
            <person name="Segala C."/>
            <person name="Davenport C."/>
            <person name="Dematte L."/>
            <person name="Mraz A."/>
            <person name="Battilana J."/>
            <person name="Stormo K."/>
            <person name="Costa F."/>
            <person name="Tao Q."/>
            <person name="Si-Ammour A."/>
            <person name="Harkins T."/>
            <person name="Lackey A."/>
            <person name="Perbost C."/>
            <person name="Taillon B."/>
            <person name="Stella A."/>
            <person name="Solovyev V."/>
            <person name="Fawcett J.A."/>
            <person name="Sterck L."/>
            <person name="Vandepoele K."/>
            <person name="Grando S.M."/>
            <person name="Toppo S."/>
            <person name="Moser C."/>
            <person name="Lanchbury J."/>
            <person name="Bogden R."/>
            <person name="Skolnick M."/>
            <person name="Sgaramella V."/>
            <person name="Bhatnagar S.K."/>
            <person name="Fontana P."/>
            <person name="Gutin A."/>
            <person name="Van de Peer Y."/>
            <person name="Salamini F."/>
            <person name="Viola R."/>
        </authorList>
    </citation>
    <scope>NUCLEOTIDE SEQUENCE</scope>
</reference>
<dbReference type="SUPFAM" id="SSF56672">
    <property type="entry name" value="DNA/RNA polymerases"/>
    <property type="match status" value="1"/>
</dbReference>
<feature type="domain" description="Reverse transcriptase Ty1/copia-type" evidence="1">
    <location>
        <begin position="12"/>
        <end position="83"/>
    </location>
</feature>
<sequence length="196" mass="22038">MSSELTALMCHNTWQLVPSPNDCNIVGCKWVFQIKRHVDGSVDRFKARLVAKGFNQRPGLDYKETFSHVVKPVTTHTILTLAVMQVYMKQPPGFKSPEKPDHVCCLTKAIYGLKQAPRAWYSALKQALLEFGFINAKSDSSLFVFHDGSILVYCLVYVDDLILTGNNSTFVASIIDQLGTKILHQRLGVPTFFPRC</sequence>
<proteinExistence type="predicted"/>
<evidence type="ECO:0000313" key="2">
    <source>
        <dbReference type="EMBL" id="CAN79517.1"/>
    </source>
</evidence>
<gene>
    <name evidence="2" type="ORF">VITISV_026065</name>
</gene>
<dbReference type="EMBL" id="AM477279">
    <property type="protein sequence ID" value="CAN79517.1"/>
    <property type="molecule type" value="Genomic_DNA"/>
</dbReference>
<accession>A5C012</accession>
<dbReference type="AlphaFoldDB" id="A5C012"/>
<dbReference type="InterPro" id="IPR043502">
    <property type="entry name" value="DNA/RNA_pol_sf"/>
</dbReference>